<dbReference type="RefSeq" id="WP_083536487.1">
    <property type="nucleotide sequence ID" value="NZ_CP011971.1"/>
</dbReference>
<evidence type="ECO:0000256" key="4">
    <source>
        <dbReference type="ARBA" id="ARBA00007974"/>
    </source>
</evidence>
<evidence type="ECO:0000313" key="15">
    <source>
        <dbReference type="Proteomes" id="UP000070250"/>
    </source>
</evidence>
<protein>
    <recommendedName>
        <fullName evidence="5">Peptidoglycan hydrolase FlgJ</fullName>
    </recommendedName>
    <alternativeName>
        <fullName evidence="11">Muramidase FlgJ</fullName>
    </alternativeName>
</protein>
<reference evidence="14 15" key="1">
    <citation type="submission" date="2015-06" db="EMBL/GenBank/DDBJ databases">
        <title>A Comprehensive Approach to Explore the Metabolic and Phylogenetic Diversity of Bacterial Steroid Degradation in the Environment: Testosterone as an Example.</title>
        <authorList>
            <person name="Yang F.-C."/>
            <person name="Chen Y.-L."/>
            <person name="Yu C.-P."/>
            <person name="Tang S.-L."/>
            <person name="Wang P.-H."/>
            <person name="Ismail W."/>
            <person name="Wang C.-H."/>
            <person name="Yang C.-Y."/>
            <person name="Chiang Y.-R."/>
        </authorList>
    </citation>
    <scope>NUCLEOTIDE SEQUENCE [LARGE SCALE GENOMIC DNA]</scope>
    <source>
        <strain evidence="14 15">DSM 18526</strain>
    </source>
</reference>
<proteinExistence type="inferred from homology"/>
<dbReference type="Proteomes" id="UP000070250">
    <property type="component" value="Chromosome"/>
</dbReference>
<comment type="function">
    <text evidence="1">Flagellum-specific muramidase which hydrolyzes the peptidoglycan layer to assemble the rod structure in the periplasmic space.</text>
</comment>
<dbReference type="InterPro" id="IPR013377">
    <property type="entry name" value="FlgJ"/>
</dbReference>
<organism evidence="14 15">
    <name type="scientific">Steroidobacter denitrificans</name>
    <dbReference type="NCBI Taxonomy" id="465721"/>
    <lineage>
        <taxon>Bacteria</taxon>
        <taxon>Pseudomonadati</taxon>
        <taxon>Pseudomonadota</taxon>
        <taxon>Gammaproteobacteria</taxon>
        <taxon>Steroidobacterales</taxon>
        <taxon>Steroidobacteraceae</taxon>
        <taxon>Steroidobacter</taxon>
    </lineage>
</organism>
<dbReference type="InterPro" id="IPR051056">
    <property type="entry name" value="Glycosyl_Hydrolase_73"/>
</dbReference>
<dbReference type="GO" id="GO:0004040">
    <property type="term" value="F:amidase activity"/>
    <property type="evidence" value="ECO:0007669"/>
    <property type="project" value="InterPro"/>
</dbReference>
<evidence type="ECO:0000259" key="13">
    <source>
        <dbReference type="SMART" id="SM00047"/>
    </source>
</evidence>
<dbReference type="SMART" id="SM00047">
    <property type="entry name" value="LYZ2"/>
    <property type="match status" value="1"/>
</dbReference>
<evidence type="ECO:0000256" key="10">
    <source>
        <dbReference type="ARBA" id="ARBA00023316"/>
    </source>
</evidence>
<name>A0A127F832_STEDE</name>
<evidence type="ECO:0000256" key="5">
    <source>
        <dbReference type="ARBA" id="ARBA00013433"/>
    </source>
</evidence>
<evidence type="ECO:0000256" key="9">
    <source>
        <dbReference type="ARBA" id="ARBA00023295"/>
    </source>
</evidence>
<gene>
    <name evidence="14" type="ORF">ACG33_05625</name>
</gene>
<dbReference type="Pfam" id="PF10135">
    <property type="entry name" value="Rod-binding"/>
    <property type="match status" value="1"/>
</dbReference>
<dbReference type="GO" id="GO:0042597">
    <property type="term" value="C:periplasmic space"/>
    <property type="evidence" value="ECO:0007669"/>
    <property type="project" value="UniProtKB-SubCell"/>
</dbReference>
<dbReference type="PANTHER" id="PTHR33308:SF9">
    <property type="entry name" value="PEPTIDOGLYCAN HYDROLASE FLGJ"/>
    <property type="match status" value="1"/>
</dbReference>
<dbReference type="STRING" id="465721.ACG33_05625"/>
<keyword evidence="8" id="KW-0378">Hydrolase</keyword>
<dbReference type="AlphaFoldDB" id="A0A127F832"/>
<dbReference type="InterPro" id="IPR002901">
    <property type="entry name" value="MGlyc_endo_b_GlcNAc-like_dom"/>
</dbReference>
<dbReference type="GO" id="GO:0044780">
    <property type="term" value="P:bacterial-type flagellum assembly"/>
    <property type="evidence" value="ECO:0007669"/>
    <property type="project" value="InterPro"/>
</dbReference>
<keyword evidence="10" id="KW-0961">Cell wall biogenesis/degradation</keyword>
<dbReference type="PRINTS" id="PR01002">
    <property type="entry name" value="FLGFLGJ"/>
</dbReference>
<dbReference type="OrthoDB" id="289937at2"/>
<evidence type="ECO:0000256" key="6">
    <source>
        <dbReference type="ARBA" id="ARBA00022764"/>
    </source>
</evidence>
<dbReference type="Gene3D" id="1.10.530.10">
    <property type="match status" value="1"/>
</dbReference>
<evidence type="ECO:0000313" key="14">
    <source>
        <dbReference type="EMBL" id="AMN46584.1"/>
    </source>
</evidence>
<dbReference type="PANTHER" id="PTHR33308">
    <property type="entry name" value="PEPTIDOGLYCAN HYDROLASE FLGJ"/>
    <property type="match status" value="1"/>
</dbReference>
<accession>A0A127F832</accession>
<dbReference type="KEGG" id="sdf:ACG33_05625"/>
<keyword evidence="9" id="KW-0326">Glycosidase</keyword>
<sequence length="327" mass="34567">MSAPPVEFYADFQGLAALRTRARAQDPETLKAAAQQFESLFTQMLLKSMREAGKGFGDSLFGSEQGDFYQSMFDEQIALQLSQGGGLGLADMLIRQLSAGAPQGGGSIGGAPLEHLGADAAMRGAVRAEAAGLQRADAATAAERGSNSTGPGEWSGGKEDFIRSLWPHARQAARELGVDPHALLAQAALETGWGRSVPCSSGGECSFNLFGIKAGSQWRGAQVAVPTLEYEDGVAVRKIERFRAYASPAESFRDYARLIRGNPRYREALNAGGDVAAFANALQRGGYATDPEYERKIVAVAADVRTSVSALKSGGDAPINVYGQVRT</sequence>
<comment type="similarity">
    <text evidence="4">In the C-terminal section; belongs to the glycosyl hydrolase 73 family.</text>
</comment>
<dbReference type="Gene3D" id="2.10.70.40">
    <property type="entry name" value="peptidoglycan hydrolase"/>
    <property type="match status" value="1"/>
</dbReference>
<comment type="similarity">
    <text evidence="3">In the N-terminal section; belongs to the FlgJ family.</text>
</comment>
<keyword evidence="7" id="KW-1005">Bacterial flagellum biogenesis</keyword>
<dbReference type="EMBL" id="CP011971">
    <property type="protein sequence ID" value="AMN46584.1"/>
    <property type="molecule type" value="Genomic_DNA"/>
</dbReference>
<dbReference type="GO" id="GO:0016798">
    <property type="term" value="F:hydrolase activity, acting on glycosyl bonds"/>
    <property type="evidence" value="ECO:0007669"/>
    <property type="project" value="UniProtKB-KW"/>
</dbReference>
<dbReference type="PATRIC" id="fig|465721.4.peg.1198"/>
<comment type="subcellular location">
    <subcellularLocation>
        <location evidence="2">Periplasm</location>
    </subcellularLocation>
</comment>
<keyword evidence="15" id="KW-1185">Reference proteome</keyword>
<feature type="region of interest" description="Disordered" evidence="12">
    <location>
        <begin position="137"/>
        <end position="158"/>
    </location>
</feature>
<keyword evidence="6" id="KW-0574">Periplasm</keyword>
<keyword evidence="14" id="KW-0969">Cilium</keyword>
<evidence type="ECO:0000256" key="8">
    <source>
        <dbReference type="ARBA" id="ARBA00022801"/>
    </source>
</evidence>
<evidence type="ECO:0000256" key="12">
    <source>
        <dbReference type="SAM" id="MobiDB-lite"/>
    </source>
</evidence>
<feature type="domain" description="Mannosyl-glycoprotein endo-beta-N-acetylglucosamidase-like" evidence="13">
    <location>
        <begin position="153"/>
        <end position="313"/>
    </location>
</feature>
<dbReference type="GO" id="GO:0071973">
    <property type="term" value="P:bacterial-type flagellum-dependent cell motility"/>
    <property type="evidence" value="ECO:0007669"/>
    <property type="project" value="TreeGrafter"/>
</dbReference>
<dbReference type="NCBIfam" id="TIGR02541">
    <property type="entry name" value="flagell_FlgJ"/>
    <property type="match status" value="1"/>
</dbReference>
<evidence type="ECO:0000256" key="3">
    <source>
        <dbReference type="ARBA" id="ARBA00006880"/>
    </source>
</evidence>
<keyword evidence="14" id="KW-0282">Flagellum</keyword>
<evidence type="ECO:0000256" key="1">
    <source>
        <dbReference type="ARBA" id="ARBA00002954"/>
    </source>
</evidence>
<evidence type="ECO:0000256" key="11">
    <source>
        <dbReference type="ARBA" id="ARBA00030835"/>
    </source>
</evidence>
<evidence type="ECO:0000256" key="2">
    <source>
        <dbReference type="ARBA" id="ARBA00004418"/>
    </source>
</evidence>
<dbReference type="GO" id="GO:0071555">
    <property type="term" value="P:cell wall organization"/>
    <property type="evidence" value="ECO:0007669"/>
    <property type="project" value="UniProtKB-KW"/>
</dbReference>
<evidence type="ECO:0000256" key="7">
    <source>
        <dbReference type="ARBA" id="ARBA00022795"/>
    </source>
</evidence>
<dbReference type="Pfam" id="PF01832">
    <property type="entry name" value="Glucosaminidase"/>
    <property type="match status" value="1"/>
</dbReference>
<keyword evidence="14" id="KW-0966">Cell projection</keyword>
<dbReference type="InterPro" id="IPR019301">
    <property type="entry name" value="Flagellar_prot_FlgJ_N"/>
</dbReference>